<dbReference type="Proteomes" id="UP000215902">
    <property type="component" value="Unassembled WGS sequence"/>
</dbReference>
<dbReference type="PANTHER" id="PTHR31005:SF8">
    <property type="entry name" value="DUF4139 DOMAIN-CONTAINING PROTEIN"/>
    <property type="match status" value="1"/>
</dbReference>
<dbReference type="OrthoDB" id="10068793at2759"/>
<dbReference type="InterPro" id="IPR011935">
    <property type="entry name" value="CHP02231"/>
</dbReference>
<accession>A0A267GR00</accession>
<evidence type="ECO:0008006" key="3">
    <source>
        <dbReference type="Google" id="ProtNLM"/>
    </source>
</evidence>
<gene>
    <name evidence="1" type="ORF">BOX15_Mlig001997g2</name>
</gene>
<organism evidence="1 2">
    <name type="scientific">Macrostomum lignano</name>
    <dbReference type="NCBI Taxonomy" id="282301"/>
    <lineage>
        <taxon>Eukaryota</taxon>
        <taxon>Metazoa</taxon>
        <taxon>Spiralia</taxon>
        <taxon>Lophotrochozoa</taxon>
        <taxon>Platyhelminthes</taxon>
        <taxon>Rhabditophora</taxon>
        <taxon>Macrostomorpha</taxon>
        <taxon>Macrostomida</taxon>
        <taxon>Macrostomidae</taxon>
        <taxon>Macrostomum</taxon>
    </lineage>
</organism>
<evidence type="ECO:0000313" key="2">
    <source>
        <dbReference type="Proteomes" id="UP000215902"/>
    </source>
</evidence>
<evidence type="ECO:0000313" key="1">
    <source>
        <dbReference type="EMBL" id="PAA88458.1"/>
    </source>
</evidence>
<protein>
    <recommendedName>
        <fullName evidence="3">DUF4139 domain-containing protein</fullName>
    </recommendedName>
</protein>
<reference evidence="1 2" key="1">
    <citation type="submission" date="2017-06" db="EMBL/GenBank/DDBJ databases">
        <title>A platform for efficient transgenesis in Macrostomum lignano, a flatworm model organism for stem cell research.</title>
        <authorList>
            <person name="Berezikov E."/>
        </authorList>
    </citation>
    <scope>NUCLEOTIDE SEQUENCE [LARGE SCALE GENOMIC DNA]</scope>
    <source>
        <strain evidence="1">DV1</strain>
        <tissue evidence="1">Whole organism</tissue>
    </source>
</reference>
<dbReference type="STRING" id="282301.A0A267GR00"/>
<name>A0A267GR00_9PLAT</name>
<dbReference type="AlphaFoldDB" id="A0A267GR00"/>
<proteinExistence type="predicted"/>
<sequence>MLLMEPLPVAGEDKIKVNLLEPAVKHPEKYDRQKPVRINRSNCVEWEFELGPDETRELVIRYNIDLPPGESLDYTVCDA</sequence>
<dbReference type="EMBL" id="NIVC01000186">
    <property type="protein sequence ID" value="PAA88458.1"/>
    <property type="molecule type" value="Genomic_DNA"/>
</dbReference>
<keyword evidence="2" id="KW-1185">Reference proteome</keyword>
<dbReference type="PANTHER" id="PTHR31005">
    <property type="entry name" value="DUF4139 DOMAIN-CONTAINING PROTEIN"/>
    <property type="match status" value="1"/>
</dbReference>
<comment type="caution">
    <text evidence="1">The sequence shown here is derived from an EMBL/GenBank/DDBJ whole genome shotgun (WGS) entry which is preliminary data.</text>
</comment>